<dbReference type="VEuPathDB" id="ToxoDB:LOC34617494"/>
<reference evidence="2 3" key="1">
    <citation type="journal article" date="2016" name="BMC Genomics">
        <title>Comparative genomics reveals Cyclospora cayetanensis possesses coccidia-like metabolism and invasion components but unique surface antigens.</title>
        <authorList>
            <person name="Liu S."/>
            <person name="Wang L."/>
            <person name="Zheng H."/>
            <person name="Xu Z."/>
            <person name="Roellig D.M."/>
            <person name="Li N."/>
            <person name="Frace M.A."/>
            <person name="Tang K."/>
            <person name="Arrowood M.J."/>
            <person name="Moss D.M."/>
            <person name="Zhang L."/>
            <person name="Feng Y."/>
            <person name="Xiao L."/>
        </authorList>
    </citation>
    <scope>NUCLEOTIDE SEQUENCE [LARGE SCALE GENOMIC DNA]</scope>
    <source>
        <strain evidence="2 3">CHN_HEN01</strain>
    </source>
</reference>
<dbReference type="EMBL" id="JROU02001281">
    <property type="protein sequence ID" value="OEH76922.1"/>
    <property type="molecule type" value="Genomic_DNA"/>
</dbReference>
<name>A0A1D3D0F5_9EIME</name>
<dbReference type="InParanoid" id="A0A1D3D0F5"/>
<gene>
    <name evidence="2" type="ORF">cyc_00297</name>
</gene>
<evidence type="ECO:0000313" key="2">
    <source>
        <dbReference type="EMBL" id="OEH76922.1"/>
    </source>
</evidence>
<comment type="caution">
    <text evidence="2">The sequence shown here is derived from an EMBL/GenBank/DDBJ whole genome shotgun (WGS) entry which is preliminary data.</text>
</comment>
<accession>A0A1D3D0F5</accession>
<keyword evidence="3" id="KW-1185">Reference proteome</keyword>
<evidence type="ECO:0000256" key="1">
    <source>
        <dbReference type="SAM" id="SignalP"/>
    </source>
</evidence>
<dbReference type="SUPFAM" id="SSF47473">
    <property type="entry name" value="EF-hand"/>
    <property type="match status" value="1"/>
</dbReference>
<dbReference type="AlphaFoldDB" id="A0A1D3D0F5"/>
<feature type="chain" id="PRO_5008914036" evidence="1">
    <location>
        <begin position="20"/>
        <end position="210"/>
    </location>
</feature>
<dbReference type="InterPro" id="IPR011992">
    <property type="entry name" value="EF-hand-dom_pair"/>
</dbReference>
<proteinExistence type="predicted"/>
<keyword evidence="1" id="KW-0732">Signal</keyword>
<feature type="signal peptide" evidence="1">
    <location>
        <begin position="1"/>
        <end position="19"/>
    </location>
</feature>
<evidence type="ECO:0000313" key="3">
    <source>
        <dbReference type="Proteomes" id="UP000095192"/>
    </source>
</evidence>
<sequence>MHILVLPLLLPLLQQEVEFLMYDRDLKGEIGVEQTLQILFVRFGRELLDEEIQAIFGEEDRKHEGPEKRVTLTEYLEREEGYYVPKDEKKKLDVTTRLPQDDSYVTTAQDPSRPQLSTSLCIFICPTTRRLGILLVGSSDSISMQMEGADGAFLVIRRLLHLKKDKTLGGKPVPRCLQYRESRAYCGGPRYNGGGKYTWFSRFSRGLRAA</sequence>
<organism evidence="2 3">
    <name type="scientific">Cyclospora cayetanensis</name>
    <dbReference type="NCBI Taxonomy" id="88456"/>
    <lineage>
        <taxon>Eukaryota</taxon>
        <taxon>Sar</taxon>
        <taxon>Alveolata</taxon>
        <taxon>Apicomplexa</taxon>
        <taxon>Conoidasida</taxon>
        <taxon>Coccidia</taxon>
        <taxon>Eucoccidiorida</taxon>
        <taxon>Eimeriorina</taxon>
        <taxon>Eimeriidae</taxon>
        <taxon>Cyclospora</taxon>
    </lineage>
</organism>
<dbReference type="Proteomes" id="UP000095192">
    <property type="component" value="Unassembled WGS sequence"/>
</dbReference>
<protein>
    <submittedName>
        <fullName evidence="2">EF hand domain-containing protein</fullName>
    </submittedName>
</protein>
<dbReference type="VEuPathDB" id="ToxoDB:cyc_00297"/>